<protein>
    <submittedName>
        <fullName evidence="3">AtzE family amidohydrolase</fullName>
    </submittedName>
</protein>
<dbReference type="GO" id="GO:0003824">
    <property type="term" value="F:catalytic activity"/>
    <property type="evidence" value="ECO:0007669"/>
    <property type="project" value="InterPro"/>
</dbReference>
<feature type="compositionally biased region" description="Gly residues" evidence="1">
    <location>
        <begin position="152"/>
        <end position="161"/>
    </location>
</feature>
<dbReference type="EMBL" id="JADZLT010000040">
    <property type="protein sequence ID" value="MBH0236785.1"/>
    <property type="molecule type" value="Genomic_DNA"/>
</dbReference>
<dbReference type="Pfam" id="PF01425">
    <property type="entry name" value="Amidase"/>
    <property type="match status" value="1"/>
</dbReference>
<evidence type="ECO:0000313" key="4">
    <source>
        <dbReference type="Proteomes" id="UP000631694"/>
    </source>
</evidence>
<dbReference type="InterPro" id="IPR014087">
    <property type="entry name" value="Carboxybiuret_hydro_AtzE"/>
</dbReference>
<dbReference type="NCBIfam" id="NF006631">
    <property type="entry name" value="PRK09201.1"/>
    <property type="match status" value="1"/>
</dbReference>
<reference evidence="3" key="1">
    <citation type="submission" date="2020-12" db="EMBL/GenBank/DDBJ databases">
        <title>Methylobrevis albus sp. nov., isolated from fresh water lack sediment.</title>
        <authorList>
            <person name="Zou Q."/>
        </authorList>
    </citation>
    <scope>NUCLEOTIDE SEQUENCE</scope>
    <source>
        <strain evidence="3">L22</strain>
    </source>
</reference>
<dbReference type="PANTHER" id="PTHR11895:SF172">
    <property type="entry name" value="GLUTAMYL-TRNA(GLN) AMIDOTRANSFERASE"/>
    <property type="match status" value="1"/>
</dbReference>
<dbReference type="Gene3D" id="3.90.1300.10">
    <property type="entry name" value="Amidase signature (AS) domain"/>
    <property type="match status" value="1"/>
</dbReference>
<dbReference type="RefSeq" id="WP_197309884.1">
    <property type="nucleotide sequence ID" value="NZ_JADZLT010000040.1"/>
</dbReference>
<comment type="caution">
    <text evidence="3">The sequence shown here is derived from an EMBL/GenBank/DDBJ whole genome shotgun (WGS) entry which is preliminary data.</text>
</comment>
<dbReference type="InterPro" id="IPR036928">
    <property type="entry name" value="AS_sf"/>
</dbReference>
<evidence type="ECO:0000256" key="1">
    <source>
        <dbReference type="SAM" id="MobiDB-lite"/>
    </source>
</evidence>
<organism evidence="3 4">
    <name type="scientific">Methylobrevis albus</name>
    <dbReference type="NCBI Taxonomy" id="2793297"/>
    <lineage>
        <taxon>Bacteria</taxon>
        <taxon>Pseudomonadati</taxon>
        <taxon>Pseudomonadota</taxon>
        <taxon>Alphaproteobacteria</taxon>
        <taxon>Hyphomicrobiales</taxon>
        <taxon>Pleomorphomonadaceae</taxon>
        <taxon>Methylobrevis</taxon>
    </lineage>
</organism>
<dbReference type="InterPro" id="IPR000120">
    <property type="entry name" value="Amidase"/>
</dbReference>
<gene>
    <name evidence="3" type="ORF">I5731_03030</name>
</gene>
<keyword evidence="4" id="KW-1185">Reference proteome</keyword>
<dbReference type="NCBIfam" id="TIGR02715">
    <property type="entry name" value="amido_AtzE"/>
    <property type="match status" value="1"/>
</dbReference>
<dbReference type="AlphaFoldDB" id="A0A931MXF5"/>
<feature type="region of interest" description="Disordered" evidence="1">
    <location>
        <begin position="141"/>
        <end position="161"/>
    </location>
</feature>
<dbReference type="SUPFAM" id="SSF75304">
    <property type="entry name" value="Amidase signature (AS) enzymes"/>
    <property type="match status" value="1"/>
</dbReference>
<accession>A0A931MXF5</accession>
<proteinExistence type="predicted"/>
<name>A0A931MXF5_9HYPH</name>
<sequence length="467" mass="49198">MSLDILNGSATAIARAVATREVSARDLATLALEKIAAVDETLNAFTDVTAARALAEADAVDAKLAAGETLPLAGVPYAVKNLFDIEGVVTRAGSKINRDNAPAAHDATLVTRMQAAGGLLLGGLNMGEYAYDFTGENIHDGNARNPHDPGRMSGGSSGGSGTAVGAGMVPISLGSDTNGSIRVPASFCGLYGLKPTFGRLTRARTYPFVASLDHLGPFARSAEDLALVFDVLQGIDPLDPAQAARPSLPTLPELERGLDGLRVAVAGGYFRTRQMPEARAAVDLVAAALGARDEVILPEAERARAAAYVITNAESSALHLERIQTRPADYDPDTRDRFLAGAMVPAVWLTAAHRFRSWFRDEMRKLFDTVDVIIAPATPFHAPETGTKMVTLDGVEMLARANIGLFTQPISFVGLPVVAVPVWLDGAKLPIGVQVIAPAWREDIALRVARHLEVTGVCKAPVAMLAG</sequence>
<dbReference type="Proteomes" id="UP000631694">
    <property type="component" value="Unassembled WGS sequence"/>
</dbReference>
<evidence type="ECO:0000259" key="2">
    <source>
        <dbReference type="Pfam" id="PF01425"/>
    </source>
</evidence>
<dbReference type="PANTHER" id="PTHR11895">
    <property type="entry name" value="TRANSAMIDASE"/>
    <property type="match status" value="1"/>
</dbReference>
<dbReference type="InterPro" id="IPR023631">
    <property type="entry name" value="Amidase_dom"/>
</dbReference>
<feature type="compositionally biased region" description="Basic and acidic residues" evidence="1">
    <location>
        <begin position="141"/>
        <end position="150"/>
    </location>
</feature>
<evidence type="ECO:0000313" key="3">
    <source>
        <dbReference type="EMBL" id="MBH0236785.1"/>
    </source>
</evidence>
<feature type="domain" description="Amidase" evidence="2">
    <location>
        <begin position="29"/>
        <end position="443"/>
    </location>
</feature>